<dbReference type="EMBL" id="CM045764">
    <property type="protein sequence ID" value="KAI8008528.1"/>
    <property type="molecule type" value="Genomic_DNA"/>
</dbReference>
<gene>
    <name evidence="1" type="ORF">LOK49_LG07G01314</name>
</gene>
<proteinExistence type="predicted"/>
<name>A0ACC0H6N9_9ERIC</name>
<dbReference type="Proteomes" id="UP001060215">
    <property type="component" value="Chromosome 7"/>
</dbReference>
<reference evidence="1 2" key="1">
    <citation type="journal article" date="2022" name="Plant J.">
        <title>Chromosome-level genome of Camellia lanceoleosa provides a valuable resource for understanding genome evolution and self-incompatibility.</title>
        <authorList>
            <person name="Gong W."/>
            <person name="Xiao S."/>
            <person name="Wang L."/>
            <person name="Liao Z."/>
            <person name="Chang Y."/>
            <person name="Mo W."/>
            <person name="Hu G."/>
            <person name="Li W."/>
            <person name="Zhao G."/>
            <person name="Zhu H."/>
            <person name="Hu X."/>
            <person name="Ji K."/>
            <person name="Xiang X."/>
            <person name="Song Q."/>
            <person name="Yuan D."/>
            <person name="Jin S."/>
            <person name="Zhang L."/>
        </authorList>
    </citation>
    <scope>NUCLEOTIDE SEQUENCE [LARGE SCALE GENOMIC DNA]</scope>
    <source>
        <strain evidence="1">SQ_2022a</strain>
    </source>
</reference>
<keyword evidence="2" id="KW-1185">Reference proteome</keyword>
<accession>A0ACC0H6N9</accession>
<evidence type="ECO:0000313" key="2">
    <source>
        <dbReference type="Proteomes" id="UP001060215"/>
    </source>
</evidence>
<sequence>MCYQLVPVQTSTTSRGSYYAELQQGGFLVNFGTSQSMFKVNPINFPSTVSTAYIKLGSDGHLKIFHHSNANGWREIVDMITHDLGECQHPRHCGEYGLCRQGQCNCPIGMDWVRYFEQTQPKWKTSTPDSASNTLYGLL</sequence>
<organism evidence="1 2">
    <name type="scientific">Camellia lanceoleosa</name>
    <dbReference type="NCBI Taxonomy" id="1840588"/>
    <lineage>
        <taxon>Eukaryota</taxon>
        <taxon>Viridiplantae</taxon>
        <taxon>Streptophyta</taxon>
        <taxon>Embryophyta</taxon>
        <taxon>Tracheophyta</taxon>
        <taxon>Spermatophyta</taxon>
        <taxon>Magnoliopsida</taxon>
        <taxon>eudicotyledons</taxon>
        <taxon>Gunneridae</taxon>
        <taxon>Pentapetalae</taxon>
        <taxon>asterids</taxon>
        <taxon>Ericales</taxon>
        <taxon>Theaceae</taxon>
        <taxon>Camellia</taxon>
    </lineage>
</organism>
<comment type="caution">
    <text evidence="1">The sequence shown here is derived from an EMBL/GenBank/DDBJ whole genome shotgun (WGS) entry which is preliminary data.</text>
</comment>
<evidence type="ECO:0000313" key="1">
    <source>
        <dbReference type="EMBL" id="KAI8008528.1"/>
    </source>
</evidence>
<protein>
    <submittedName>
        <fullName evidence="1">EP1-like glycoprotein 2</fullName>
    </submittedName>
</protein>